<dbReference type="InterPro" id="IPR011021">
    <property type="entry name" value="Arrestin-like_N"/>
</dbReference>
<dbReference type="GO" id="GO:0005886">
    <property type="term" value="C:plasma membrane"/>
    <property type="evidence" value="ECO:0007669"/>
    <property type="project" value="TreeGrafter"/>
</dbReference>
<dbReference type="PANTHER" id="PTHR11188:SF135">
    <property type="entry name" value="ARRESTIN DOMAIN CONTAINING 3-LIKE-RELATED"/>
    <property type="match status" value="1"/>
</dbReference>
<dbReference type="Proteomes" id="UP000264800">
    <property type="component" value="Unplaced"/>
</dbReference>
<reference evidence="4" key="2">
    <citation type="submission" date="2025-09" db="UniProtKB">
        <authorList>
            <consortium name="Ensembl"/>
        </authorList>
    </citation>
    <scope>IDENTIFICATION</scope>
</reference>
<feature type="domain" description="Arrestin C-terminal-like" evidence="3">
    <location>
        <begin position="171"/>
        <end position="305"/>
    </location>
</feature>
<dbReference type="STRING" id="37003.ENSKMAP00000015383"/>
<protein>
    <submittedName>
        <fullName evidence="4">Arrestin domain-containing protein 3-like</fullName>
    </submittedName>
</protein>
<evidence type="ECO:0000259" key="3">
    <source>
        <dbReference type="SMART" id="SM01017"/>
    </source>
</evidence>
<comment type="similarity">
    <text evidence="1">Belongs to the arrestin family.</text>
</comment>
<dbReference type="OrthoDB" id="2333384at2759"/>
<sequence length="366" mass="41455">MTIKNFQIEYDAINSRNTFTNGDTINGRIILEVDKEIKIQSLVFKAKGKAQACWTQHYRHDQSNVWFSDEKYYSIKQDILKEAAETGSEVIEKGQHVFPFSFKIPNGKKIPSSFWSIFGRIIHKLKAELKQPMKVTRKAKIHFTFVSKADLSTPGLMVPQHMHRDKSIVFSPGNVTMDVYIKKKGYIPGEDMKVTVKVNNCSRRSVQPHFVLYEKKSFFGANRSKVETREILRAKAEAVDSCSGKKIVTKVIPIPKDLPPSILNCSLVKLEYKLKIYLNIICASDPKVKLPIIVLPDESDGSLPPSYDSFGFEALGNQNQPPQSPASQATNPPPSYEAFEMYPIFPSAEDQTENGRTLEYRSLTIL</sequence>
<dbReference type="Ensembl" id="ENSKMAT00000015605.1">
    <property type="protein sequence ID" value="ENSKMAP00000015383.1"/>
    <property type="gene ID" value="ENSKMAG00000011514.1"/>
</dbReference>
<dbReference type="Pfam" id="PF02752">
    <property type="entry name" value="Arrestin_C"/>
    <property type="match status" value="1"/>
</dbReference>
<dbReference type="InterPro" id="IPR014756">
    <property type="entry name" value="Ig_E-set"/>
</dbReference>
<evidence type="ECO:0000256" key="1">
    <source>
        <dbReference type="ARBA" id="ARBA00005298"/>
    </source>
</evidence>
<evidence type="ECO:0000256" key="2">
    <source>
        <dbReference type="SAM" id="MobiDB-lite"/>
    </source>
</evidence>
<dbReference type="InterPro" id="IPR011022">
    <property type="entry name" value="Arrestin_C-like"/>
</dbReference>
<dbReference type="Pfam" id="PF00339">
    <property type="entry name" value="Arrestin_N"/>
    <property type="match status" value="1"/>
</dbReference>
<organism evidence="4 5">
    <name type="scientific">Kryptolebias marmoratus</name>
    <name type="common">Mangrove killifish</name>
    <name type="synonym">Rivulus marmoratus</name>
    <dbReference type="NCBI Taxonomy" id="37003"/>
    <lineage>
        <taxon>Eukaryota</taxon>
        <taxon>Metazoa</taxon>
        <taxon>Chordata</taxon>
        <taxon>Craniata</taxon>
        <taxon>Vertebrata</taxon>
        <taxon>Euteleostomi</taxon>
        <taxon>Actinopterygii</taxon>
        <taxon>Neopterygii</taxon>
        <taxon>Teleostei</taxon>
        <taxon>Neoteleostei</taxon>
        <taxon>Acanthomorphata</taxon>
        <taxon>Ovalentaria</taxon>
        <taxon>Atherinomorphae</taxon>
        <taxon>Cyprinodontiformes</taxon>
        <taxon>Rivulidae</taxon>
        <taxon>Kryptolebias</taxon>
    </lineage>
</organism>
<dbReference type="RefSeq" id="XP_017269198.2">
    <property type="nucleotide sequence ID" value="XM_017413709.3"/>
</dbReference>
<dbReference type="Gene3D" id="2.60.40.640">
    <property type="match status" value="2"/>
</dbReference>
<reference evidence="4" key="1">
    <citation type="submission" date="2025-08" db="UniProtKB">
        <authorList>
            <consortium name="Ensembl"/>
        </authorList>
    </citation>
    <scope>IDENTIFICATION</scope>
</reference>
<feature type="compositionally biased region" description="Low complexity" evidence="2">
    <location>
        <begin position="317"/>
        <end position="330"/>
    </location>
</feature>
<dbReference type="GO" id="GO:0007399">
    <property type="term" value="P:nervous system development"/>
    <property type="evidence" value="ECO:0007669"/>
    <property type="project" value="UniProtKB-ARBA"/>
</dbReference>
<dbReference type="AlphaFoldDB" id="A0A3Q3AFJ0"/>
<feature type="region of interest" description="Disordered" evidence="2">
    <location>
        <begin position="314"/>
        <end position="337"/>
    </location>
</feature>
<dbReference type="GeneID" id="108234491"/>
<dbReference type="InterPro" id="IPR014752">
    <property type="entry name" value="Arrestin-like_C"/>
</dbReference>
<dbReference type="SMART" id="SM01017">
    <property type="entry name" value="Arrestin_C"/>
    <property type="match status" value="1"/>
</dbReference>
<evidence type="ECO:0000313" key="4">
    <source>
        <dbReference type="Ensembl" id="ENSKMAP00000015383.1"/>
    </source>
</evidence>
<keyword evidence="5" id="KW-1185">Reference proteome</keyword>
<accession>A0A3Q3AFJ0</accession>
<dbReference type="PANTHER" id="PTHR11188">
    <property type="entry name" value="ARRESTIN DOMAIN CONTAINING PROTEIN"/>
    <property type="match status" value="1"/>
</dbReference>
<dbReference type="GO" id="GO:0005737">
    <property type="term" value="C:cytoplasm"/>
    <property type="evidence" value="ECO:0007669"/>
    <property type="project" value="TreeGrafter"/>
</dbReference>
<dbReference type="GO" id="GO:0015031">
    <property type="term" value="P:protein transport"/>
    <property type="evidence" value="ECO:0007669"/>
    <property type="project" value="TreeGrafter"/>
</dbReference>
<evidence type="ECO:0000313" key="5">
    <source>
        <dbReference type="Proteomes" id="UP000264800"/>
    </source>
</evidence>
<dbReference type="SUPFAM" id="SSF81296">
    <property type="entry name" value="E set domains"/>
    <property type="match status" value="2"/>
</dbReference>
<name>A0A3Q3AFJ0_KRYMA</name>
<dbReference type="KEGG" id="kmr:108234491"/>
<proteinExistence type="inferred from homology"/>
<dbReference type="GeneTree" id="ENSGT00940000165930"/>
<dbReference type="InterPro" id="IPR050357">
    <property type="entry name" value="Arrestin_domain-protein"/>
</dbReference>
<dbReference type="OMA" id="NIKCASD"/>